<gene>
    <name evidence="1" type="ORF">VNO77_08257</name>
</gene>
<comment type="caution">
    <text evidence="1">The sequence shown here is derived from an EMBL/GenBank/DDBJ whole genome shotgun (WGS) entry which is preliminary data.</text>
</comment>
<dbReference type="AlphaFoldDB" id="A0AAN9MDU3"/>
<organism evidence="1 2">
    <name type="scientific">Canavalia gladiata</name>
    <name type="common">Sword bean</name>
    <name type="synonym">Dolichos gladiatus</name>
    <dbReference type="NCBI Taxonomy" id="3824"/>
    <lineage>
        <taxon>Eukaryota</taxon>
        <taxon>Viridiplantae</taxon>
        <taxon>Streptophyta</taxon>
        <taxon>Embryophyta</taxon>
        <taxon>Tracheophyta</taxon>
        <taxon>Spermatophyta</taxon>
        <taxon>Magnoliopsida</taxon>
        <taxon>eudicotyledons</taxon>
        <taxon>Gunneridae</taxon>
        <taxon>Pentapetalae</taxon>
        <taxon>rosids</taxon>
        <taxon>fabids</taxon>
        <taxon>Fabales</taxon>
        <taxon>Fabaceae</taxon>
        <taxon>Papilionoideae</taxon>
        <taxon>50 kb inversion clade</taxon>
        <taxon>NPAAA clade</taxon>
        <taxon>indigoferoid/millettioid clade</taxon>
        <taxon>Phaseoleae</taxon>
        <taxon>Canavalia</taxon>
    </lineage>
</organism>
<dbReference type="EMBL" id="JAYMYQ010000002">
    <property type="protein sequence ID" value="KAK7350122.1"/>
    <property type="molecule type" value="Genomic_DNA"/>
</dbReference>
<keyword evidence="2" id="KW-1185">Reference proteome</keyword>
<dbReference type="Proteomes" id="UP001367508">
    <property type="component" value="Unassembled WGS sequence"/>
</dbReference>
<protein>
    <submittedName>
        <fullName evidence="1">Uncharacterized protein</fullName>
    </submittedName>
</protein>
<sequence length="73" mass="8339">MSSCCPLLHILEANLVCRSHQGRTRTSFPMKFQLLCTAQVLQKRKVSVLSVHKFMGVRSRPLHPHLLVSWSIV</sequence>
<reference evidence="1 2" key="1">
    <citation type="submission" date="2024-01" db="EMBL/GenBank/DDBJ databases">
        <title>The genomes of 5 underutilized Papilionoideae crops provide insights into root nodulation and disease resistanc.</title>
        <authorList>
            <person name="Jiang F."/>
        </authorList>
    </citation>
    <scope>NUCLEOTIDE SEQUENCE [LARGE SCALE GENOMIC DNA]</scope>
    <source>
        <strain evidence="1">LVBAO_FW01</strain>
        <tissue evidence="1">Leaves</tissue>
    </source>
</reference>
<proteinExistence type="predicted"/>
<evidence type="ECO:0000313" key="2">
    <source>
        <dbReference type="Proteomes" id="UP001367508"/>
    </source>
</evidence>
<accession>A0AAN9MDU3</accession>
<name>A0AAN9MDU3_CANGL</name>
<evidence type="ECO:0000313" key="1">
    <source>
        <dbReference type="EMBL" id="KAK7350122.1"/>
    </source>
</evidence>